<keyword evidence="2" id="KW-1185">Reference proteome</keyword>
<reference evidence="1" key="1">
    <citation type="submission" date="2022-08" db="EMBL/GenBank/DDBJ databases">
        <title>Draft genome sequencing of Roseisolibacter agri AW1220.</title>
        <authorList>
            <person name="Tobiishi Y."/>
            <person name="Tonouchi A."/>
        </authorList>
    </citation>
    <scope>NUCLEOTIDE SEQUENCE</scope>
    <source>
        <strain evidence="1">AW1220</strain>
    </source>
</reference>
<evidence type="ECO:0000313" key="1">
    <source>
        <dbReference type="EMBL" id="GLC27988.1"/>
    </source>
</evidence>
<dbReference type="EMBL" id="BRXS01000007">
    <property type="protein sequence ID" value="GLC27988.1"/>
    <property type="molecule type" value="Genomic_DNA"/>
</dbReference>
<accession>A0AA37VCR2</accession>
<gene>
    <name evidence="1" type="ORF">rosag_45010</name>
</gene>
<organism evidence="1 2">
    <name type="scientific">Roseisolibacter agri</name>
    <dbReference type="NCBI Taxonomy" id="2014610"/>
    <lineage>
        <taxon>Bacteria</taxon>
        <taxon>Pseudomonadati</taxon>
        <taxon>Gemmatimonadota</taxon>
        <taxon>Gemmatimonadia</taxon>
        <taxon>Gemmatimonadales</taxon>
        <taxon>Gemmatimonadaceae</taxon>
        <taxon>Roseisolibacter</taxon>
    </lineage>
</organism>
<proteinExistence type="predicted"/>
<dbReference type="RefSeq" id="WP_284352415.1">
    <property type="nucleotide sequence ID" value="NZ_BRXS01000007.1"/>
</dbReference>
<dbReference type="AlphaFoldDB" id="A0AA37VCR2"/>
<dbReference type="Proteomes" id="UP001161325">
    <property type="component" value="Unassembled WGS sequence"/>
</dbReference>
<evidence type="ECO:0000313" key="2">
    <source>
        <dbReference type="Proteomes" id="UP001161325"/>
    </source>
</evidence>
<comment type="caution">
    <text evidence="1">The sequence shown here is derived from an EMBL/GenBank/DDBJ whole genome shotgun (WGS) entry which is preliminary data.</text>
</comment>
<name>A0AA37VCR2_9BACT</name>
<protein>
    <submittedName>
        <fullName evidence="1">Uncharacterized protein</fullName>
    </submittedName>
</protein>
<sequence>MATSWQPTTLVQCISVKPWLKLPGDDEPGGCHDLTLGRIYEMLGAEANGALYRIIDDSDDDFLYPASHFKEV</sequence>